<feature type="signal peptide" evidence="1">
    <location>
        <begin position="1"/>
        <end position="30"/>
    </location>
</feature>
<sequence length="90" mass="10200">LGYLDGFGLFRNMRRTIIGFYLLLACLVQAERNIPANVFPLTLGPHSRSFNDVVDALELMQRLDRGVDMDINGKTCFVYIPFLAFIGDGW</sequence>
<evidence type="ECO:0000313" key="3">
    <source>
        <dbReference type="Proteomes" id="UP000504638"/>
    </source>
</evidence>
<name>A0A6G1FTQ4_9PEZI</name>
<evidence type="ECO:0000256" key="1">
    <source>
        <dbReference type="SAM" id="SignalP"/>
    </source>
</evidence>
<keyword evidence="1" id="KW-0732">Signal</keyword>
<reference evidence="4" key="2">
    <citation type="submission" date="2020-04" db="EMBL/GenBank/DDBJ databases">
        <authorList>
            <consortium name="NCBI Genome Project"/>
        </authorList>
    </citation>
    <scope>NUCLEOTIDE SEQUENCE</scope>
    <source>
        <strain evidence="4">CBS 781.70</strain>
    </source>
</reference>
<accession>A0A6G1FTQ4</accession>
<keyword evidence="3" id="KW-1185">Reference proteome</keyword>
<dbReference type="OrthoDB" id="5372708at2759"/>
<feature type="non-terminal residue" evidence="2">
    <location>
        <position position="1"/>
    </location>
</feature>
<dbReference type="AlphaFoldDB" id="A0A6G1FTQ4"/>
<feature type="chain" id="PRO_5044631589" evidence="1">
    <location>
        <begin position="31"/>
        <end position="90"/>
    </location>
</feature>
<evidence type="ECO:0000313" key="2">
    <source>
        <dbReference type="EMBL" id="KAF1809088.1"/>
    </source>
</evidence>
<gene>
    <name evidence="2 4" type="ORF">P152DRAFT_404087</name>
</gene>
<reference evidence="2 4" key="1">
    <citation type="submission" date="2020-01" db="EMBL/GenBank/DDBJ databases">
        <authorList>
            <consortium name="DOE Joint Genome Institute"/>
            <person name="Haridas S."/>
            <person name="Albert R."/>
            <person name="Binder M."/>
            <person name="Bloem J."/>
            <person name="Labutti K."/>
            <person name="Salamov A."/>
            <person name="Andreopoulos B."/>
            <person name="Baker S.E."/>
            <person name="Barry K."/>
            <person name="Bills G."/>
            <person name="Bluhm B.H."/>
            <person name="Cannon C."/>
            <person name="Castanera R."/>
            <person name="Culley D.E."/>
            <person name="Daum C."/>
            <person name="Ezra D."/>
            <person name="Gonzalez J.B."/>
            <person name="Henrissat B."/>
            <person name="Kuo A."/>
            <person name="Liang C."/>
            <person name="Lipzen A."/>
            <person name="Lutzoni F."/>
            <person name="Magnuson J."/>
            <person name="Mondo S."/>
            <person name="Nolan M."/>
            <person name="Ohm R."/>
            <person name="Pangilinan J."/>
            <person name="Park H.-J."/>
            <person name="Ramirez L."/>
            <person name="Alfaro M."/>
            <person name="Sun H."/>
            <person name="Tritt A."/>
            <person name="Yoshinaga Y."/>
            <person name="Zwiers L.-H."/>
            <person name="Turgeon B.G."/>
            <person name="Goodwin S.B."/>
            <person name="Spatafora J.W."/>
            <person name="Crous P.W."/>
            <person name="Grigoriev I.V."/>
        </authorList>
    </citation>
    <scope>NUCLEOTIDE SEQUENCE</scope>
    <source>
        <strain evidence="2 4">CBS 781.70</strain>
    </source>
</reference>
<dbReference type="RefSeq" id="XP_033530719.1">
    <property type="nucleotide sequence ID" value="XM_033676739.1"/>
</dbReference>
<proteinExistence type="predicted"/>
<reference evidence="4" key="3">
    <citation type="submission" date="2025-04" db="UniProtKB">
        <authorList>
            <consortium name="RefSeq"/>
        </authorList>
    </citation>
    <scope>IDENTIFICATION</scope>
    <source>
        <strain evidence="4">CBS 781.70</strain>
    </source>
</reference>
<organism evidence="2">
    <name type="scientific">Eremomyces bilateralis CBS 781.70</name>
    <dbReference type="NCBI Taxonomy" id="1392243"/>
    <lineage>
        <taxon>Eukaryota</taxon>
        <taxon>Fungi</taxon>
        <taxon>Dikarya</taxon>
        <taxon>Ascomycota</taxon>
        <taxon>Pezizomycotina</taxon>
        <taxon>Dothideomycetes</taxon>
        <taxon>Dothideomycetes incertae sedis</taxon>
        <taxon>Eremomycetales</taxon>
        <taxon>Eremomycetaceae</taxon>
        <taxon>Eremomyces</taxon>
    </lineage>
</organism>
<dbReference type="Proteomes" id="UP000504638">
    <property type="component" value="Unplaced"/>
</dbReference>
<dbReference type="GeneID" id="54417309"/>
<protein>
    <submittedName>
        <fullName evidence="2 4">Uncharacterized protein</fullName>
    </submittedName>
</protein>
<evidence type="ECO:0000313" key="4">
    <source>
        <dbReference type="RefSeq" id="XP_033530719.1"/>
    </source>
</evidence>
<dbReference type="EMBL" id="ML975176">
    <property type="protein sequence ID" value="KAF1809088.1"/>
    <property type="molecule type" value="Genomic_DNA"/>
</dbReference>